<dbReference type="InterPro" id="IPR050300">
    <property type="entry name" value="GDXG_lipolytic_enzyme"/>
</dbReference>
<dbReference type="Pfam" id="PF20434">
    <property type="entry name" value="BD-FAE"/>
    <property type="match status" value="1"/>
</dbReference>
<comment type="caution">
    <text evidence="3">The sequence shown here is derived from an EMBL/GenBank/DDBJ whole genome shotgun (WGS) entry which is preliminary data.</text>
</comment>
<dbReference type="InterPro" id="IPR049492">
    <property type="entry name" value="BD-FAE-like_dom"/>
</dbReference>
<dbReference type="Proteomes" id="UP000487882">
    <property type="component" value="Unassembled WGS sequence"/>
</dbReference>
<feature type="domain" description="BD-FAE-like" evidence="2">
    <location>
        <begin position="35"/>
        <end position="214"/>
    </location>
</feature>
<evidence type="ECO:0000313" key="4">
    <source>
        <dbReference type="Proteomes" id="UP000487882"/>
    </source>
</evidence>
<dbReference type="EMBL" id="WNLP01000009">
    <property type="protein sequence ID" value="MUH60295.1"/>
    <property type="molecule type" value="Genomic_DNA"/>
</dbReference>
<keyword evidence="1" id="KW-0378">Hydrolase</keyword>
<gene>
    <name evidence="3" type="ORF">GSD1FS_1662</name>
</gene>
<accession>A0A7K1J755</accession>
<reference evidence="3 4" key="1">
    <citation type="submission" date="2019-09" db="EMBL/GenBank/DDBJ databases">
        <title>Bifidobacterium canis sp. nov., isolated from the digestive tract of German Shepherd dog puppy.</title>
        <authorList>
            <person name="Bunesova V."/>
        </authorList>
    </citation>
    <scope>NUCLEOTIDE SEQUENCE [LARGE SCALE GENOMIC DNA]</scope>
    <source>
        <strain evidence="3 4">GSD1FS</strain>
    </source>
</reference>
<dbReference type="PANTHER" id="PTHR48081">
    <property type="entry name" value="AB HYDROLASE SUPERFAMILY PROTEIN C4A8.06C"/>
    <property type="match status" value="1"/>
</dbReference>
<name>A0A7K1J755_9BIFI</name>
<evidence type="ECO:0000313" key="3">
    <source>
        <dbReference type="EMBL" id="MUH60295.1"/>
    </source>
</evidence>
<dbReference type="PANTHER" id="PTHR48081:SF6">
    <property type="entry name" value="PEPTIDASE S9 PROLYL OLIGOPEPTIDASE CATALYTIC DOMAIN-CONTAINING PROTEIN"/>
    <property type="match status" value="1"/>
</dbReference>
<sequence>MQYIDTTIPGNNGALARFTGYVPDNSEEIVPDRLRPTVLIIPGGGYSRTSDREAEPIALQFLPADYNAFVLRYSCAPSVYPTALVQVAAAVQMMHDHAREWNIDTNRITILGFSAGGHLAANFATTAGDDAIREQGYDPDALRPNALMLGYPVITAGEFRHDGSFRMLLGDNYLDPTLMHEVSIEEHIDEKTPPVFVWHTMTDDCVPVENTLQLIAACHAANVPIEAHLFPQGGHGLGLGTAMTGWGGTNGIEPAIQSWPTLALDWLSRTFA</sequence>
<proteinExistence type="predicted"/>
<dbReference type="AlphaFoldDB" id="A0A7K1J755"/>
<dbReference type="SUPFAM" id="SSF53474">
    <property type="entry name" value="alpha/beta-Hydrolases"/>
    <property type="match status" value="1"/>
</dbReference>
<dbReference type="InterPro" id="IPR029058">
    <property type="entry name" value="AB_hydrolase_fold"/>
</dbReference>
<dbReference type="RefSeq" id="WP_155589131.1">
    <property type="nucleotide sequence ID" value="NZ_WNLP01000009.1"/>
</dbReference>
<dbReference type="Gene3D" id="3.40.50.1820">
    <property type="entry name" value="alpha/beta hydrolase"/>
    <property type="match status" value="1"/>
</dbReference>
<dbReference type="GO" id="GO:0016787">
    <property type="term" value="F:hydrolase activity"/>
    <property type="evidence" value="ECO:0007669"/>
    <property type="project" value="UniProtKB-KW"/>
</dbReference>
<evidence type="ECO:0000259" key="2">
    <source>
        <dbReference type="Pfam" id="PF20434"/>
    </source>
</evidence>
<keyword evidence="4" id="KW-1185">Reference proteome</keyword>
<protein>
    <submittedName>
        <fullName evidence="3">Xylan esterase</fullName>
    </submittedName>
</protein>
<organism evidence="3 4">
    <name type="scientific">Bifidobacterium canis</name>
    <dbReference type="NCBI Taxonomy" id="2610880"/>
    <lineage>
        <taxon>Bacteria</taxon>
        <taxon>Bacillati</taxon>
        <taxon>Actinomycetota</taxon>
        <taxon>Actinomycetes</taxon>
        <taxon>Bifidobacteriales</taxon>
        <taxon>Bifidobacteriaceae</taxon>
        <taxon>Bifidobacterium</taxon>
    </lineage>
</organism>
<evidence type="ECO:0000256" key="1">
    <source>
        <dbReference type="ARBA" id="ARBA00022801"/>
    </source>
</evidence>